<keyword evidence="2" id="KW-1185">Reference proteome</keyword>
<name>A0A4Y6EFD4_9CAUD</name>
<dbReference type="RefSeq" id="YP_010674589.1">
    <property type="nucleotide sequence ID" value="NC_070994.1"/>
</dbReference>
<protein>
    <submittedName>
        <fullName evidence="1">Uncharacterized protein</fullName>
    </submittedName>
</protein>
<accession>A0A4Y6EFD4</accession>
<dbReference type="Proteomes" id="UP000318668">
    <property type="component" value="Segment"/>
</dbReference>
<organism evidence="1 2">
    <name type="scientific">Gordonia phage Coeur</name>
    <dbReference type="NCBI Taxonomy" id="2571246"/>
    <lineage>
        <taxon>Viruses</taxon>
        <taxon>Duplodnaviria</taxon>
        <taxon>Heunggongvirae</taxon>
        <taxon>Uroviricota</taxon>
        <taxon>Caudoviricetes</taxon>
        <taxon>Coeurvirus</taxon>
        <taxon>Coeurvirus coeur</taxon>
    </lineage>
</organism>
<evidence type="ECO:0000313" key="2">
    <source>
        <dbReference type="Proteomes" id="UP000318668"/>
    </source>
</evidence>
<dbReference type="KEGG" id="vg:77950903"/>
<proteinExistence type="predicted"/>
<reference evidence="1 2" key="1">
    <citation type="submission" date="2019-04" db="EMBL/GenBank/DDBJ databases">
        <authorList>
            <person name="Alwine J.A."/>
            <person name="Grubb S.R."/>
            <person name="Haszto C.S."/>
            <person name="Molleti L.S."/>
            <person name="Simms M.O."/>
            <person name="Butela K.A."/>
            <person name="Garlena R.A."/>
            <person name="Russell D.A."/>
            <person name="Pope W.H."/>
            <person name="Jacobs-Sera D."/>
            <person name="Hatfull G.F."/>
        </authorList>
    </citation>
    <scope>NUCLEOTIDE SEQUENCE [LARGE SCALE GENOMIC DNA]</scope>
</reference>
<sequence>MRWPAECGRRNAGGFADDKQDALLQNRNPEGVNNMVIENIVYTITGGAVTPEMTRQWVIEQGWWLDSVISFLQHLGQ</sequence>
<dbReference type="GeneID" id="77950903"/>
<dbReference type="EMBL" id="MK801723">
    <property type="protein sequence ID" value="QDF17436.1"/>
    <property type="molecule type" value="Genomic_DNA"/>
</dbReference>
<evidence type="ECO:0000313" key="1">
    <source>
        <dbReference type="EMBL" id="QDF17436.1"/>
    </source>
</evidence>
<gene>
    <name evidence="1" type="primary">18</name>
    <name evidence="1" type="ORF">SEA_COEUR_18</name>
</gene>